<evidence type="ECO:0000313" key="9">
    <source>
        <dbReference type="Proteomes" id="UP000238220"/>
    </source>
</evidence>
<evidence type="ECO:0000256" key="5">
    <source>
        <dbReference type="ARBA" id="ARBA00022989"/>
    </source>
</evidence>
<evidence type="ECO:0000256" key="7">
    <source>
        <dbReference type="SAM" id="Phobius"/>
    </source>
</evidence>
<dbReference type="InterPro" id="IPR007498">
    <property type="entry name" value="PqiA-like"/>
</dbReference>
<dbReference type="Pfam" id="PF04403">
    <property type="entry name" value="PqiA"/>
    <property type="match status" value="1"/>
</dbReference>
<dbReference type="Proteomes" id="UP000238220">
    <property type="component" value="Unassembled WGS sequence"/>
</dbReference>
<dbReference type="PANTHER" id="PTHR30462">
    <property type="entry name" value="INTERMEMBRANE TRANSPORT PROTEIN PQIB-RELATED"/>
    <property type="match status" value="1"/>
</dbReference>
<feature type="transmembrane region" description="Helical" evidence="7">
    <location>
        <begin position="137"/>
        <end position="155"/>
    </location>
</feature>
<evidence type="ECO:0000313" key="8">
    <source>
        <dbReference type="EMBL" id="PPE73215.1"/>
    </source>
</evidence>
<keyword evidence="6 7" id="KW-0472">Membrane</keyword>
<keyword evidence="9" id="KW-1185">Reference proteome</keyword>
<dbReference type="OrthoDB" id="9800207at2"/>
<keyword evidence="2" id="KW-1003">Cell membrane</keyword>
<name>A0A2S5TE02_9GAMM</name>
<evidence type="ECO:0000256" key="3">
    <source>
        <dbReference type="ARBA" id="ARBA00022519"/>
    </source>
</evidence>
<comment type="caution">
    <text evidence="8">The sequence shown here is derived from an EMBL/GenBank/DDBJ whole genome shotgun (WGS) entry which is preliminary data.</text>
</comment>
<dbReference type="InterPro" id="IPR051800">
    <property type="entry name" value="PqiA-PqiB_transport"/>
</dbReference>
<gene>
    <name evidence="8" type="ORF">C3942_14515</name>
</gene>
<feature type="transmembrane region" description="Helical" evidence="7">
    <location>
        <begin position="42"/>
        <end position="62"/>
    </location>
</feature>
<dbReference type="EMBL" id="PSNW01000008">
    <property type="protein sequence ID" value="PPE73215.1"/>
    <property type="molecule type" value="Genomic_DNA"/>
</dbReference>
<dbReference type="AlphaFoldDB" id="A0A2S5TE02"/>
<sequence>MGLIGCRRCGHVMQRPQAVEGNSCARCGAGLRWRKPQSLERCWAFLIAAMILYVPANTMTMMKTINPFNSTDDTIMSGVIYLWAAGTPELAVIVFVASVMVPIGKFIALLTLLVSVHRGSSRDRVGRTRLYRIIEKIGHWSMLDVFVVALLVALVRFDLFGRVEAGGGAICFGGVVLLTMMASLSFDPRLIWDTPEKT</sequence>
<evidence type="ECO:0000256" key="2">
    <source>
        <dbReference type="ARBA" id="ARBA00022475"/>
    </source>
</evidence>
<organism evidence="8 9">
    <name type="scientific">Solimonas fluminis</name>
    <dbReference type="NCBI Taxonomy" id="2086571"/>
    <lineage>
        <taxon>Bacteria</taxon>
        <taxon>Pseudomonadati</taxon>
        <taxon>Pseudomonadota</taxon>
        <taxon>Gammaproteobacteria</taxon>
        <taxon>Nevskiales</taxon>
        <taxon>Nevskiaceae</taxon>
        <taxon>Solimonas</taxon>
    </lineage>
</organism>
<keyword evidence="3" id="KW-0997">Cell inner membrane</keyword>
<evidence type="ECO:0000256" key="6">
    <source>
        <dbReference type="ARBA" id="ARBA00023136"/>
    </source>
</evidence>
<evidence type="ECO:0000256" key="1">
    <source>
        <dbReference type="ARBA" id="ARBA00004533"/>
    </source>
</evidence>
<reference evidence="8 9" key="1">
    <citation type="submission" date="2018-02" db="EMBL/GenBank/DDBJ databases">
        <title>Genome sequencing of Solimonas sp. HR-BB.</title>
        <authorList>
            <person name="Lee Y."/>
            <person name="Jeon C.O."/>
        </authorList>
    </citation>
    <scope>NUCLEOTIDE SEQUENCE [LARGE SCALE GENOMIC DNA]</scope>
    <source>
        <strain evidence="8 9">HR-BB</strain>
    </source>
</reference>
<keyword evidence="4 7" id="KW-0812">Transmembrane</keyword>
<dbReference type="PANTHER" id="PTHR30462:SF3">
    <property type="entry name" value="INTERMEMBRANE TRANSPORT PROTEIN PQIA"/>
    <property type="match status" value="1"/>
</dbReference>
<feature type="transmembrane region" description="Helical" evidence="7">
    <location>
        <begin position="167"/>
        <end position="186"/>
    </location>
</feature>
<keyword evidence="5 7" id="KW-1133">Transmembrane helix</keyword>
<accession>A0A2S5TE02</accession>
<evidence type="ECO:0000256" key="4">
    <source>
        <dbReference type="ARBA" id="ARBA00022692"/>
    </source>
</evidence>
<comment type="subcellular location">
    <subcellularLocation>
        <location evidence="1">Cell inner membrane</location>
    </subcellularLocation>
</comment>
<dbReference type="GO" id="GO:0005886">
    <property type="term" value="C:plasma membrane"/>
    <property type="evidence" value="ECO:0007669"/>
    <property type="project" value="UniProtKB-SubCell"/>
</dbReference>
<feature type="transmembrane region" description="Helical" evidence="7">
    <location>
        <begin position="90"/>
        <end position="116"/>
    </location>
</feature>
<protein>
    <submittedName>
        <fullName evidence="8">Paraquat-inducible membrane protein A</fullName>
    </submittedName>
</protein>
<proteinExistence type="predicted"/>